<protein>
    <recommendedName>
        <fullName evidence="4">Secreted protein</fullName>
    </recommendedName>
</protein>
<evidence type="ECO:0000256" key="1">
    <source>
        <dbReference type="SAM" id="SignalP"/>
    </source>
</evidence>
<gene>
    <name evidence="2" type="ORF">L5515_018974</name>
</gene>
<dbReference type="AlphaFoldDB" id="A0AAE9FIN2"/>
<name>A0AAE9FIN2_CAEBR</name>
<dbReference type="EMBL" id="CP092625">
    <property type="protein sequence ID" value="UMM43498.1"/>
    <property type="molecule type" value="Genomic_DNA"/>
</dbReference>
<keyword evidence="3" id="KW-1185">Reference proteome</keyword>
<evidence type="ECO:0000313" key="2">
    <source>
        <dbReference type="EMBL" id="UMM43498.1"/>
    </source>
</evidence>
<feature type="chain" id="PRO_5042240031" description="Secreted protein" evidence="1">
    <location>
        <begin position="21"/>
        <end position="155"/>
    </location>
</feature>
<dbReference type="Proteomes" id="UP000829354">
    <property type="component" value="Chromosome X"/>
</dbReference>
<feature type="signal peptide" evidence="1">
    <location>
        <begin position="1"/>
        <end position="20"/>
    </location>
</feature>
<sequence length="155" mass="17125">MTCCANLFIFLLFLSEKALGSTRTMTINDSEDSSDCSINESLCLRHFSTFDGFQQLKTNVGTTGNHFVSAEVTARFLQRSLTFAGASQSSNKKSVLEEVITEQPRRKVEEIPKPFEPGPRTEIRWHNAICCAVIEAMATTLEVCMACFGCQGGHC</sequence>
<accession>A0AAE9FIN2</accession>
<organism evidence="2 3">
    <name type="scientific">Caenorhabditis briggsae</name>
    <dbReference type="NCBI Taxonomy" id="6238"/>
    <lineage>
        <taxon>Eukaryota</taxon>
        <taxon>Metazoa</taxon>
        <taxon>Ecdysozoa</taxon>
        <taxon>Nematoda</taxon>
        <taxon>Chromadorea</taxon>
        <taxon>Rhabditida</taxon>
        <taxon>Rhabditina</taxon>
        <taxon>Rhabditomorpha</taxon>
        <taxon>Rhabditoidea</taxon>
        <taxon>Rhabditidae</taxon>
        <taxon>Peloderinae</taxon>
        <taxon>Caenorhabditis</taxon>
    </lineage>
</organism>
<proteinExistence type="predicted"/>
<keyword evidence="1" id="KW-0732">Signal</keyword>
<reference evidence="2 3" key="1">
    <citation type="submission" date="2022-04" db="EMBL/GenBank/DDBJ databases">
        <title>Chromosome-level reference genomes for two strains of Caenorhabditis briggsae: an improved platform for comparative genomics.</title>
        <authorList>
            <person name="Stevens L."/>
            <person name="Andersen E."/>
        </authorList>
    </citation>
    <scope>NUCLEOTIDE SEQUENCE [LARGE SCALE GENOMIC DNA]</scope>
    <source>
        <strain evidence="2">VX34</strain>
        <tissue evidence="2">Whole-organism</tissue>
    </source>
</reference>
<evidence type="ECO:0000313" key="3">
    <source>
        <dbReference type="Proteomes" id="UP000829354"/>
    </source>
</evidence>
<evidence type="ECO:0008006" key="4">
    <source>
        <dbReference type="Google" id="ProtNLM"/>
    </source>
</evidence>